<dbReference type="EMBL" id="CP046884">
    <property type="protein sequence ID" value="QNQ90616.1"/>
    <property type="molecule type" value="Genomic_DNA"/>
</dbReference>
<sequence length="111" mass="13304">MARMDDSDNPEYLRLERAYRAAEQALHDIEDDIVRIQDEEREYRRQERQLREQLNSPNISDTQRQEARDQRYLLKCRIADLASELQEAHNEVHALRNNRDRAQAALEQSQL</sequence>
<reference evidence="2 3" key="1">
    <citation type="submission" date="2019-12" db="EMBL/GenBank/DDBJ databases">
        <title>Corynebacterium sp. nov., isolated from feces of the Anser Albifrons in China.</title>
        <authorList>
            <person name="Liu Q."/>
        </authorList>
    </citation>
    <scope>NUCLEOTIDE SEQUENCE [LARGE SCALE GENOMIC DNA]</scope>
    <source>
        <strain evidence="2 3">4H37-19</strain>
    </source>
</reference>
<proteinExistence type="predicted"/>
<keyword evidence="3" id="KW-1185">Reference proteome</keyword>
<accession>A0A7H0SPZ1</accession>
<dbReference type="Proteomes" id="UP000516320">
    <property type="component" value="Chromosome"/>
</dbReference>
<dbReference type="RefSeq" id="WP_187973928.1">
    <property type="nucleotide sequence ID" value="NZ_CP046884.1"/>
</dbReference>
<protein>
    <submittedName>
        <fullName evidence="2">Uncharacterized protein</fullName>
    </submittedName>
</protein>
<evidence type="ECO:0000256" key="1">
    <source>
        <dbReference type="SAM" id="MobiDB-lite"/>
    </source>
</evidence>
<organism evidence="2 3">
    <name type="scientific">Corynebacterium poyangense</name>
    <dbReference type="NCBI Taxonomy" id="2684405"/>
    <lineage>
        <taxon>Bacteria</taxon>
        <taxon>Bacillati</taxon>
        <taxon>Actinomycetota</taxon>
        <taxon>Actinomycetes</taxon>
        <taxon>Mycobacteriales</taxon>
        <taxon>Corynebacteriaceae</taxon>
        <taxon>Corynebacterium</taxon>
    </lineage>
</organism>
<feature type="region of interest" description="Disordered" evidence="1">
    <location>
        <begin position="47"/>
        <end position="66"/>
    </location>
</feature>
<gene>
    <name evidence="2" type="ORF">GP475_08160</name>
</gene>
<dbReference type="KEGG" id="cpoy:GP475_08160"/>
<dbReference type="AlphaFoldDB" id="A0A7H0SPZ1"/>
<evidence type="ECO:0000313" key="2">
    <source>
        <dbReference type="EMBL" id="QNQ90616.1"/>
    </source>
</evidence>
<name>A0A7H0SPZ1_9CORY</name>
<evidence type="ECO:0000313" key="3">
    <source>
        <dbReference type="Proteomes" id="UP000516320"/>
    </source>
</evidence>